<gene>
    <name evidence="10" type="ORF">MAMA39_05670</name>
</gene>
<dbReference type="GO" id="GO:0003677">
    <property type="term" value="F:DNA binding"/>
    <property type="evidence" value="ECO:0007669"/>
    <property type="project" value="InterPro"/>
</dbReference>
<keyword evidence="5" id="KW-0426">Late protein</keyword>
<dbReference type="GO" id="GO:0005829">
    <property type="term" value="C:cytosol"/>
    <property type="evidence" value="ECO:0007669"/>
    <property type="project" value="TreeGrafter"/>
</dbReference>
<dbReference type="InterPro" id="IPR010992">
    <property type="entry name" value="IHF-like_DNA-bd_dom_sf"/>
</dbReference>
<dbReference type="InterPro" id="IPR000119">
    <property type="entry name" value="Hist_DNA-bd"/>
</dbReference>
<dbReference type="KEGG" id="mamp:MAMA39_05670"/>
<dbReference type="RefSeq" id="WP_343251315.1">
    <property type="nucleotide sequence ID" value="NZ_HG937516.1"/>
</dbReference>
<protein>
    <recommendedName>
        <fullName evidence="3">Viral histone-like protein</fullName>
    </recommendedName>
    <alternativeName>
        <fullName evidence="7">DNA-binding protein pA104R</fullName>
    </alternativeName>
    <alternativeName>
        <fullName evidence="6">pA104R</fullName>
    </alternativeName>
</protein>
<dbReference type="GO" id="GO:0006260">
    <property type="term" value="P:DNA replication"/>
    <property type="evidence" value="ECO:0007669"/>
    <property type="project" value="UniProtKB-KW"/>
</dbReference>
<comment type="subunit">
    <text evidence="2">Homodimer.</text>
</comment>
<evidence type="ECO:0000256" key="1">
    <source>
        <dbReference type="ARBA" id="ARBA00004328"/>
    </source>
</evidence>
<evidence type="ECO:0000256" key="2">
    <source>
        <dbReference type="ARBA" id="ARBA00011738"/>
    </source>
</evidence>
<organism evidence="10 11">
    <name type="scientific">Mycoplasma amphoriforme A39</name>
    <dbReference type="NCBI Taxonomy" id="572419"/>
    <lineage>
        <taxon>Bacteria</taxon>
        <taxon>Bacillati</taxon>
        <taxon>Mycoplasmatota</taxon>
        <taxon>Mollicutes</taxon>
        <taxon>Mycoplasmataceae</taxon>
        <taxon>Mycoplasma</taxon>
    </lineage>
</organism>
<evidence type="ECO:0000256" key="5">
    <source>
        <dbReference type="ARBA" id="ARBA00022921"/>
    </source>
</evidence>
<evidence type="ECO:0000256" key="7">
    <source>
        <dbReference type="ARBA" id="ARBA00033227"/>
    </source>
</evidence>
<accession>A0A292IIC2</accession>
<dbReference type="SUPFAM" id="SSF47729">
    <property type="entry name" value="IHF-like DNA-binding proteins"/>
    <property type="match status" value="1"/>
</dbReference>
<evidence type="ECO:0000313" key="10">
    <source>
        <dbReference type="EMBL" id="CDN40684.1"/>
    </source>
</evidence>
<evidence type="ECO:0000256" key="3">
    <source>
        <dbReference type="ARBA" id="ARBA00016145"/>
    </source>
</evidence>
<evidence type="ECO:0000256" key="8">
    <source>
        <dbReference type="ARBA" id="ARBA00046140"/>
    </source>
</evidence>
<reference evidence="10 11" key="1">
    <citation type="journal article" date="2015" name="Clin. Infect. Dis.">
        <title>Genomic Investigations unmask Mycoplasma amphoriforme, a new respiratory pathogen.</title>
        <authorList>
            <person name="Gillespie S.H."/>
            <person name="Ling C.L."/>
            <person name="Oravcova K."/>
            <person name="Pinheiro M."/>
            <person name="Wells L."/>
            <person name="Bryant J.M."/>
            <person name="McHugh T.D."/>
            <person name="Bebear C."/>
            <person name="Webster D."/>
            <person name="Harris S.R."/>
            <person name="Seth-Smith H.M."/>
            <person name="Thomson N.R."/>
        </authorList>
    </citation>
    <scope>NUCLEOTIDE SEQUENCE [LARGE SCALE GENOMIC DNA]</scope>
    <source>
        <strain evidence="10 11">A39</strain>
    </source>
</reference>
<dbReference type="Pfam" id="PF00216">
    <property type="entry name" value="Bac_DNA_binding"/>
    <property type="match status" value="1"/>
</dbReference>
<sequence>MLTKTEIFRIISECTGVPTKNVKSIFEIYTDLVKRELKSEGEIKLPDVGKFKVAISRERISRNPITGEQIKLAPKARVKFVPIKNIKEEMTKVKWRYVDEE</sequence>
<dbReference type="CDD" id="cd00591">
    <property type="entry name" value="HU_IHF"/>
    <property type="match status" value="1"/>
</dbReference>
<dbReference type="GO" id="GO:0030527">
    <property type="term" value="F:structural constituent of chromatin"/>
    <property type="evidence" value="ECO:0007669"/>
    <property type="project" value="InterPro"/>
</dbReference>
<dbReference type="Proteomes" id="UP000261764">
    <property type="component" value="Chromosome I"/>
</dbReference>
<dbReference type="AlphaFoldDB" id="A0A292IIC2"/>
<keyword evidence="11" id="KW-1185">Reference proteome</keyword>
<keyword evidence="4" id="KW-0235">DNA replication</keyword>
<comment type="function">
    <text evidence="8">DNA-binding protein that plays a critical role in nucleoid compaction, genome replication and DNA replication and transcription. Binds to both ssDNA and dsDNA with a binding site covering about 15 nucleotides. Displays DNA-supercoiling activity only when associated with the viral DNA topoisomerase 2.</text>
</comment>
<evidence type="ECO:0000256" key="6">
    <source>
        <dbReference type="ARBA" id="ARBA00033120"/>
    </source>
</evidence>
<comment type="subcellular location">
    <subcellularLocation>
        <location evidence="1">Virion</location>
    </subcellularLocation>
</comment>
<dbReference type="EMBL" id="HG937516">
    <property type="protein sequence ID" value="CDN40684.1"/>
    <property type="molecule type" value="Genomic_DNA"/>
</dbReference>
<comment type="similarity">
    <text evidence="9">Belongs to the bacterial histone-like protein family.</text>
</comment>
<evidence type="ECO:0000256" key="9">
    <source>
        <dbReference type="RuleBase" id="RU003939"/>
    </source>
</evidence>
<dbReference type="Gene3D" id="4.10.520.10">
    <property type="entry name" value="IHF-like DNA-binding proteins"/>
    <property type="match status" value="1"/>
</dbReference>
<dbReference type="SMART" id="SM00411">
    <property type="entry name" value="BHL"/>
    <property type="match status" value="1"/>
</dbReference>
<dbReference type="PANTHER" id="PTHR33175">
    <property type="entry name" value="DNA-BINDING PROTEIN HU"/>
    <property type="match status" value="1"/>
</dbReference>
<dbReference type="PANTHER" id="PTHR33175:SF13">
    <property type="entry name" value="HISTONE-LIKE PROTEIN"/>
    <property type="match status" value="1"/>
</dbReference>
<proteinExistence type="inferred from homology"/>
<evidence type="ECO:0000313" key="11">
    <source>
        <dbReference type="Proteomes" id="UP000261764"/>
    </source>
</evidence>
<name>A0A292IIC2_9MOLU</name>
<evidence type="ECO:0000256" key="4">
    <source>
        <dbReference type="ARBA" id="ARBA00022705"/>
    </source>
</evidence>